<name>A0A1A7YXM2_9TELE</name>
<reference evidence="1" key="1">
    <citation type="submission" date="2016-05" db="EMBL/GenBank/DDBJ databases">
        <authorList>
            <person name="Lavstsen T."/>
            <person name="Jespersen J.S."/>
        </authorList>
    </citation>
    <scope>NUCLEOTIDE SEQUENCE</scope>
    <source>
        <tissue evidence="1">Brain</tissue>
    </source>
</reference>
<accession>A0A1A7YXM2</accession>
<protein>
    <submittedName>
        <fullName evidence="1">Uncharacterized protein</fullName>
    </submittedName>
</protein>
<dbReference type="EMBL" id="HADX01013120">
    <property type="protein sequence ID" value="SBP35352.1"/>
    <property type="molecule type" value="Transcribed_RNA"/>
</dbReference>
<gene>
    <name evidence="1" type="primary">Nfu_g_1_011140</name>
</gene>
<evidence type="ECO:0000313" key="1">
    <source>
        <dbReference type="EMBL" id="SBP35352.1"/>
    </source>
</evidence>
<feature type="non-terminal residue" evidence="1">
    <location>
        <position position="103"/>
    </location>
</feature>
<organism evidence="1">
    <name type="scientific">Iconisemion striatum</name>
    <dbReference type="NCBI Taxonomy" id="60296"/>
    <lineage>
        <taxon>Eukaryota</taxon>
        <taxon>Metazoa</taxon>
        <taxon>Chordata</taxon>
        <taxon>Craniata</taxon>
        <taxon>Vertebrata</taxon>
        <taxon>Euteleostomi</taxon>
        <taxon>Actinopterygii</taxon>
        <taxon>Neopterygii</taxon>
        <taxon>Teleostei</taxon>
        <taxon>Neoteleostei</taxon>
        <taxon>Acanthomorphata</taxon>
        <taxon>Ovalentaria</taxon>
        <taxon>Atherinomorphae</taxon>
        <taxon>Cyprinodontiformes</taxon>
        <taxon>Nothobranchiidae</taxon>
        <taxon>Iconisemion</taxon>
    </lineage>
</organism>
<sequence>SLEGFCDLVCQARRIYFIYSLFNQEGPIEIKNLIYKGVLAKRQQKLVTKCFSYKHVMYKNYRRQLQHRESVSRALSLDLNVFKEISSVSFQFSCSLFHAEGAE</sequence>
<dbReference type="AlphaFoldDB" id="A0A1A7YXM2"/>
<reference evidence="1" key="2">
    <citation type="submission" date="2016-06" db="EMBL/GenBank/DDBJ databases">
        <title>The genome of a short-lived fish provides insights into sex chromosome evolution and the genetic control of aging.</title>
        <authorList>
            <person name="Reichwald K."/>
            <person name="Felder M."/>
            <person name="Petzold A."/>
            <person name="Koch P."/>
            <person name="Groth M."/>
            <person name="Platzer M."/>
        </authorList>
    </citation>
    <scope>NUCLEOTIDE SEQUENCE</scope>
    <source>
        <tissue evidence="1">Brain</tissue>
    </source>
</reference>
<proteinExistence type="predicted"/>
<feature type="non-terminal residue" evidence="1">
    <location>
        <position position="1"/>
    </location>
</feature>